<feature type="transmembrane region" description="Helical" evidence="1">
    <location>
        <begin position="86"/>
        <end position="103"/>
    </location>
</feature>
<sequence length="306" mass="34453">MSPASPYFIRWQHHHLRRIFYFGLILVMMSMPSALPACFVGRTSRVEFYRQLVLSNAKHVSFRMAKGPDGDRRIYNKDQQLATRRTFILAPSISILASMLPMYPSNAACLPGDIRTDCIGVYKMPLDDAALNYVETPEQLKKFAPDLNWVPPIEYPSTYSAAVTQIKQQREQLDTVKDLISRGDLNQGGLVLLDVVPKISSSGKVIMKSFDTALNKERNLEMKQRAKRGNQTSDGAKSTTIDMKAYRFEYALNEVLGYLGETDVLIGQGLRGQLGVSAPAQLQILSSLDEAKREFDEMLRVIPEKI</sequence>
<dbReference type="AlphaFoldDB" id="A0ABD3P178"/>
<accession>A0ABD3P178</accession>
<dbReference type="Proteomes" id="UP001530400">
    <property type="component" value="Unassembled WGS sequence"/>
</dbReference>
<evidence type="ECO:0000313" key="3">
    <source>
        <dbReference type="Proteomes" id="UP001530400"/>
    </source>
</evidence>
<evidence type="ECO:0000256" key="1">
    <source>
        <dbReference type="SAM" id="Phobius"/>
    </source>
</evidence>
<reference evidence="2 3" key="1">
    <citation type="submission" date="2024-10" db="EMBL/GenBank/DDBJ databases">
        <title>Updated reference genomes for cyclostephanoid diatoms.</title>
        <authorList>
            <person name="Roberts W.R."/>
            <person name="Alverson A.J."/>
        </authorList>
    </citation>
    <scope>NUCLEOTIDE SEQUENCE [LARGE SCALE GENOMIC DNA]</scope>
    <source>
        <strain evidence="2 3">AJA010-31</strain>
    </source>
</reference>
<keyword evidence="1" id="KW-0812">Transmembrane</keyword>
<gene>
    <name evidence="2" type="ORF">ACHAWO_013419</name>
</gene>
<dbReference type="EMBL" id="JALLPJ020000860">
    <property type="protein sequence ID" value="KAL3781116.1"/>
    <property type="molecule type" value="Genomic_DNA"/>
</dbReference>
<name>A0ABD3P178_9STRA</name>
<comment type="caution">
    <text evidence="2">The sequence shown here is derived from an EMBL/GenBank/DDBJ whole genome shotgun (WGS) entry which is preliminary data.</text>
</comment>
<feature type="transmembrane region" description="Helical" evidence="1">
    <location>
        <begin position="20"/>
        <end position="40"/>
    </location>
</feature>
<keyword evidence="1" id="KW-1133">Transmembrane helix</keyword>
<keyword evidence="1" id="KW-0472">Membrane</keyword>
<proteinExistence type="predicted"/>
<keyword evidence="3" id="KW-1185">Reference proteome</keyword>
<dbReference type="PROSITE" id="PS50007">
    <property type="entry name" value="PIPLC_X_DOMAIN"/>
    <property type="match status" value="1"/>
</dbReference>
<organism evidence="2 3">
    <name type="scientific">Cyclotella atomus</name>
    <dbReference type="NCBI Taxonomy" id="382360"/>
    <lineage>
        <taxon>Eukaryota</taxon>
        <taxon>Sar</taxon>
        <taxon>Stramenopiles</taxon>
        <taxon>Ochrophyta</taxon>
        <taxon>Bacillariophyta</taxon>
        <taxon>Coscinodiscophyceae</taxon>
        <taxon>Thalassiosirophycidae</taxon>
        <taxon>Stephanodiscales</taxon>
        <taxon>Stephanodiscaceae</taxon>
        <taxon>Cyclotella</taxon>
    </lineage>
</organism>
<protein>
    <submittedName>
        <fullName evidence="2">Uncharacterized protein</fullName>
    </submittedName>
</protein>
<evidence type="ECO:0000313" key="2">
    <source>
        <dbReference type="EMBL" id="KAL3781116.1"/>
    </source>
</evidence>